<protein>
    <recommendedName>
        <fullName evidence="3">Polysaccharide deacetylase</fullName>
    </recommendedName>
</protein>
<dbReference type="Gene3D" id="3.20.20.370">
    <property type="entry name" value="Glycoside hydrolase/deacetylase"/>
    <property type="match status" value="1"/>
</dbReference>
<sequence length="135" mass="15698">MQEIFGDRLAEVFTPPWNRLSNATIKILHELNFKAVSMTGPFPRGYKNTEGLKNLRIQLDLHTRKAKDGISDFKTLLEEITVLLGKRERIGIMIHHQRMTSFAFEFLEELLHLLKNHSKAHFLDFKELAANPNEE</sequence>
<dbReference type="AlphaFoldDB" id="A0A9W6FSJ4"/>
<dbReference type="Proteomes" id="UP001144372">
    <property type="component" value="Unassembled WGS sequence"/>
</dbReference>
<organism evidence="1 2">
    <name type="scientific">Desulforhabdus amnigena</name>
    <dbReference type="NCBI Taxonomy" id="40218"/>
    <lineage>
        <taxon>Bacteria</taxon>
        <taxon>Pseudomonadati</taxon>
        <taxon>Thermodesulfobacteriota</taxon>
        <taxon>Syntrophobacteria</taxon>
        <taxon>Syntrophobacterales</taxon>
        <taxon>Syntrophobacteraceae</taxon>
        <taxon>Desulforhabdus</taxon>
    </lineage>
</organism>
<keyword evidence="2" id="KW-1185">Reference proteome</keyword>
<dbReference type="EMBL" id="BSDR01000001">
    <property type="protein sequence ID" value="GLI34099.1"/>
    <property type="molecule type" value="Genomic_DNA"/>
</dbReference>
<name>A0A9W6FSJ4_9BACT</name>
<dbReference type="SUPFAM" id="SSF88713">
    <property type="entry name" value="Glycoside hydrolase/deacetylase"/>
    <property type="match status" value="1"/>
</dbReference>
<comment type="caution">
    <text evidence="1">The sequence shown here is derived from an EMBL/GenBank/DDBJ whole genome shotgun (WGS) entry which is preliminary data.</text>
</comment>
<evidence type="ECO:0000313" key="2">
    <source>
        <dbReference type="Proteomes" id="UP001144372"/>
    </source>
</evidence>
<proteinExistence type="predicted"/>
<gene>
    <name evidence="1" type="ORF">DAMNIGENAA_15320</name>
</gene>
<dbReference type="GO" id="GO:0005975">
    <property type="term" value="P:carbohydrate metabolic process"/>
    <property type="evidence" value="ECO:0007669"/>
    <property type="project" value="InterPro"/>
</dbReference>
<evidence type="ECO:0000313" key="1">
    <source>
        <dbReference type="EMBL" id="GLI34099.1"/>
    </source>
</evidence>
<reference evidence="1" key="1">
    <citation type="submission" date="2022-12" db="EMBL/GenBank/DDBJ databases">
        <title>Reference genome sequencing for broad-spectrum identification of bacterial and archaeal isolates by mass spectrometry.</title>
        <authorList>
            <person name="Sekiguchi Y."/>
            <person name="Tourlousse D.M."/>
        </authorList>
    </citation>
    <scope>NUCLEOTIDE SEQUENCE</scope>
    <source>
        <strain evidence="1">ASRB1</strain>
    </source>
</reference>
<dbReference type="InterPro" id="IPR011330">
    <property type="entry name" value="Glyco_hydro/deAcase_b/a-brl"/>
</dbReference>
<evidence type="ECO:0008006" key="3">
    <source>
        <dbReference type="Google" id="ProtNLM"/>
    </source>
</evidence>
<accession>A0A9W6FSJ4</accession>